<protein>
    <submittedName>
        <fullName evidence="2">Uncharacterized protein</fullName>
    </submittedName>
</protein>
<organism evidence="2 3">
    <name type="scientific">Luteococcus peritonei</name>
    <dbReference type="NCBI Taxonomy" id="88874"/>
    <lineage>
        <taxon>Bacteria</taxon>
        <taxon>Bacillati</taxon>
        <taxon>Actinomycetota</taxon>
        <taxon>Actinomycetes</taxon>
        <taxon>Propionibacteriales</taxon>
        <taxon>Propionibacteriaceae</taxon>
        <taxon>Luteococcus</taxon>
    </lineage>
</organism>
<evidence type="ECO:0000256" key="1">
    <source>
        <dbReference type="SAM" id="MobiDB-lite"/>
    </source>
</evidence>
<reference evidence="3" key="1">
    <citation type="journal article" date="2019" name="Int. J. Syst. Evol. Microbiol.">
        <title>The Global Catalogue of Microorganisms (GCM) 10K type strain sequencing project: providing services to taxonomists for standard genome sequencing and annotation.</title>
        <authorList>
            <consortium name="The Broad Institute Genomics Platform"/>
            <consortium name="The Broad Institute Genome Sequencing Center for Infectious Disease"/>
            <person name="Wu L."/>
            <person name="Ma J."/>
        </authorList>
    </citation>
    <scope>NUCLEOTIDE SEQUENCE [LARGE SCALE GENOMIC DNA]</scope>
    <source>
        <strain evidence="3">CAIM 431</strain>
    </source>
</reference>
<feature type="compositionally biased region" description="Acidic residues" evidence="1">
    <location>
        <begin position="57"/>
        <end position="66"/>
    </location>
</feature>
<comment type="caution">
    <text evidence="2">The sequence shown here is derived from an EMBL/GenBank/DDBJ whole genome shotgun (WGS) entry which is preliminary data.</text>
</comment>
<keyword evidence="3" id="KW-1185">Reference proteome</keyword>
<accession>A0ABW4RZ61</accession>
<evidence type="ECO:0000313" key="3">
    <source>
        <dbReference type="Proteomes" id="UP001597326"/>
    </source>
</evidence>
<feature type="region of interest" description="Disordered" evidence="1">
    <location>
        <begin position="1"/>
        <end position="66"/>
    </location>
</feature>
<gene>
    <name evidence="2" type="ORF">ACFSCS_14640</name>
</gene>
<evidence type="ECO:0000313" key="2">
    <source>
        <dbReference type="EMBL" id="MFD1891410.1"/>
    </source>
</evidence>
<dbReference type="RefSeq" id="WP_343875785.1">
    <property type="nucleotide sequence ID" value="NZ_BAAAIX010000034.1"/>
</dbReference>
<sequence>MSEGQISETSMMTPQQGADSTPGTGEGAPPADLSQQVAQGMPSDYSEEPGERSGVQDDPEDLGGAT</sequence>
<proteinExistence type="predicted"/>
<dbReference type="Proteomes" id="UP001597326">
    <property type="component" value="Unassembled WGS sequence"/>
</dbReference>
<name>A0ABW4RZ61_9ACTN</name>
<feature type="compositionally biased region" description="Polar residues" evidence="1">
    <location>
        <begin position="1"/>
        <end position="23"/>
    </location>
</feature>
<dbReference type="EMBL" id="JBHUFZ010000033">
    <property type="protein sequence ID" value="MFD1891410.1"/>
    <property type="molecule type" value="Genomic_DNA"/>
</dbReference>